<dbReference type="OrthoDB" id="3054371at2759"/>
<proteinExistence type="predicted"/>
<dbReference type="AlphaFoldDB" id="A0A409YRD6"/>
<organism evidence="1 2">
    <name type="scientific">Gymnopilus dilepis</name>
    <dbReference type="NCBI Taxonomy" id="231916"/>
    <lineage>
        <taxon>Eukaryota</taxon>
        <taxon>Fungi</taxon>
        <taxon>Dikarya</taxon>
        <taxon>Basidiomycota</taxon>
        <taxon>Agaricomycotina</taxon>
        <taxon>Agaricomycetes</taxon>
        <taxon>Agaricomycetidae</taxon>
        <taxon>Agaricales</taxon>
        <taxon>Agaricineae</taxon>
        <taxon>Hymenogastraceae</taxon>
        <taxon>Gymnopilus</taxon>
    </lineage>
</organism>
<sequence length="233" mass="26219">MALPLTSPDHPFNIPNFERSITDRLANYMIVSQRCIYRLQPYYRSDRIRMSQKWEATQQAWHTNSDNPSAFPPGPLTIAAMNDYYSKCDAICALESTSTDVDGLIRICFAASNGAQFIITDLLLDHDHPLKFKIQKVAGDRCFQAFSTLEQTSTPQNPADLSPARMIPVGTVLHYMKDGQVHAVRLKDHGTTAVKGEFFLITSIVDEDRDDSSRDMEVALDEMELILNSMVQG</sequence>
<gene>
    <name evidence="1" type="ORF">CVT26_009102</name>
</gene>
<evidence type="ECO:0000313" key="1">
    <source>
        <dbReference type="EMBL" id="PPR05578.1"/>
    </source>
</evidence>
<name>A0A409YRD6_9AGAR</name>
<dbReference type="EMBL" id="NHYE01000459">
    <property type="protein sequence ID" value="PPR05578.1"/>
    <property type="molecule type" value="Genomic_DNA"/>
</dbReference>
<comment type="caution">
    <text evidence="1">The sequence shown here is derived from an EMBL/GenBank/DDBJ whole genome shotgun (WGS) entry which is preliminary data.</text>
</comment>
<keyword evidence="2" id="KW-1185">Reference proteome</keyword>
<accession>A0A409YRD6</accession>
<protein>
    <submittedName>
        <fullName evidence="1">Uncharacterized protein</fullName>
    </submittedName>
</protein>
<reference evidence="1 2" key="1">
    <citation type="journal article" date="2018" name="Evol. Lett.">
        <title>Horizontal gene cluster transfer increased hallucinogenic mushroom diversity.</title>
        <authorList>
            <person name="Reynolds H.T."/>
            <person name="Vijayakumar V."/>
            <person name="Gluck-Thaler E."/>
            <person name="Korotkin H.B."/>
            <person name="Matheny P.B."/>
            <person name="Slot J.C."/>
        </authorList>
    </citation>
    <scope>NUCLEOTIDE SEQUENCE [LARGE SCALE GENOMIC DNA]</scope>
    <source>
        <strain evidence="1 2">SRW20</strain>
    </source>
</reference>
<evidence type="ECO:0000313" key="2">
    <source>
        <dbReference type="Proteomes" id="UP000284706"/>
    </source>
</evidence>
<dbReference type="InParanoid" id="A0A409YRD6"/>
<dbReference type="Proteomes" id="UP000284706">
    <property type="component" value="Unassembled WGS sequence"/>
</dbReference>